<dbReference type="PANTHER" id="PTHR43708:SF3">
    <property type="entry name" value="OXIDOREDUCTASE"/>
    <property type="match status" value="1"/>
</dbReference>
<proteinExistence type="predicted"/>
<accession>A0A0S2KEY1</accession>
<dbReference type="PATRIC" id="fig|1249552.3.peg.2258"/>
<dbReference type="InterPro" id="IPR055170">
    <property type="entry name" value="GFO_IDH_MocA-like_dom"/>
</dbReference>
<protein>
    <submittedName>
        <fullName evidence="3">Oxidoreductase domain-containing protein</fullName>
    </submittedName>
</protein>
<dbReference type="Pfam" id="PF22725">
    <property type="entry name" value="GFO_IDH_MocA_C3"/>
    <property type="match status" value="1"/>
</dbReference>
<dbReference type="SUPFAM" id="SSF55347">
    <property type="entry name" value="Glyceraldehyde-3-phosphate dehydrogenase-like, C-terminal domain"/>
    <property type="match status" value="1"/>
</dbReference>
<dbReference type="AlphaFoldDB" id="A0A0S2KEY1"/>
<dbReference type="OrthoDB" id="9801953at2"/>
<dbReference type="Gene3D" id="3.30.360.10">
    <property type="entry name" value="Dihydrodipicolinate Reductase, domain 2"/>
    <property type="match status" value="1"/>
</dbReference>
<dbReference type="Pfam" id="PF01408">
    <property type="entry name" value="GFO_IDH_MocA"/>
    <property type="match status" value="1"/>
</dbReference>
<organism evidence="3 4">
    <name type="scientific">Pseudohongiella spirulinae</name>
    <dbReference type="NCBI Taxonomy" id="1249552"/>
    <lineage>
        <taxon>Bacteria</taxon>
        <taxon>Pseudomonadati</taxon>
        <taxon>Pseudomonadota</taxon>
        <taxon>Gammaproteobacteria</taxon>
        <taxon>Pseudomonadales</taxon>
        <taxon>Pseudohongiellaceae</taxon>
        <taxon>Pseudohongiella</taxon>
    </lineage>
</organism>
<dbReference type="GO" id="GO:0000166">
    <property type="term" value="F:nucleotide binding"/>
    <property type="evidence" value="ECO:0007669"/>
    <property type="project" value="InterPro"/>
</dbReference>
<evidence type="ECO:0000313" key="4">
    <source>
        <dbReference type="Proteomes" id="UP000065641"/>
    </source>
</evidence>
<feature type="domain" description="GFO/IDH/MocA-like oxidoreductase" evidence="2">
    <location>
        <begin position="145"/>
        <end position="274"/>
    </location>
</feature>
<feature type="domain" description="Gfo/Idh/MocA-like oxidoreductase N-terminal" evidence="1">
    <location>
        <begin position="5"/>
        <end position="134"/>
    </location>
</feature>
<dbReference type="Proteomes" id="UP000065641">
    <property type="component" value="Chromosome"/>
</dbReference>
<gene>
    <name evidence="3" type="ORF">PS2015_2245</name>
</gene>
<keyword evidence="4" id="KW-1185">Reference proteome</keyword>
<dbReference type="InterPro" id="IPR000683">
    <property type="entry name" value="Gfo/Idh/MocA-like_OxRdtase_N"/>
</dbReference>
<evidence type="ECO:0000313" key="3">
    <source>
        <dbReference type="EMBL" id="ALO46880.1"/>
    </source>
</evidence>
<evidence type="ECO:0000259" key="1">
    <source>
        <dbReference type="Pfam" id="PF01408"/>
    </source>
</evidence>
<dbReference type="STRING" id="1249552.PS2015_2245"/>
<sequence length="385" mass="41150">MDKVRLGMIGGGSGSFIGAVHRKAAALDACYELVCGAFSSQADNCQQTGLSLGLDASRCYADWADMLVQEAARPANERMQAVSIVTPNHLHAPQAIAALKRGFHVILDKPIAMSLVEARAIQAAAQASGCNLALTHTYAGYPMVKEARQWVQQGRLGTIRKVLVEYPQGWLATAMEQLGQKQATWRTDPARAGAGAIGDIGTHAAHLAEYVSGLRICELCAELNSVVTGRQIDDDAAALLRFDNGASGVLVATQVAAGEENNVRIRVYGELGGLDWSHADASSLRWVRPDQPVQIHRAGEGYLSAAATNNTRLPSGHPEGFIEAFANIYRAFALVLQDNAETRSDTLASNGHDYPSIAEGLRGMAFIEAMQASAQSTQKWTPVKL</sequence>
<name>A0A0S2KEY1_9GAMM</name>
<evidence type="ECO:0000259" key="2">
    <source>
        <dbReference type="Pfam" id="PF22725"/>
    </source>
</evidence>
<dbReference type="KEGG" id="pspi:PS2015_2245"/>
<dbReference type="Gene3D" id="3.40.50.720">
    <property type="entry name" value="NAD(P)-binding Rossmann-like Domain"/>
    <property type="match status" value="1"/>
</dbReference>
<dbReference type="SUPFAM" id="SSF51735">
    <property type="entry name" value="NAD(P)-binding Rossmann-fold domains"/>
    <property type="match status" value="1"/>
</dbReference>
<dbReference type="RefSeq" id="WP_058022329.1">
    <property type="nucleotide sequence ID" value="NZ_CP013189.1"/>
</dbReference>
<dbReference type="InterPro" id="IPR051317">
    <property type="entry name" value="Gfo/Idh/MocA_oxidoreduct"/>
</dbReference>
<reference evidence="3 4" key="1">
    <citation type="submission" date="2015-11" db="EMBL/GenBank/DDBJ databases">
        <authorList>
            <person name="Zhang Y."/>
            <person name="Guo Z."/>
        </authorList>
    </citation>
    <scope>NUCLEOTIDE SEQUENCE [LARGE SCALE GENOMIC DNA]</scope>
    <source>
        <strain evidence="3 4">KCTC 32221</strain>
    </source>
</reference>
<dbReference type="InterPro" id="IPR036291">
    <property type="entry name" value="NAD(P)-bd_dom_sf"/>
</dbReference>
<dbReference type="PANTHER" id="PTHR43708">
    <property type="entry name" value="CONSERVED EXPRESSED OXIDOREDUCTASE (EUROFUNG)"/>
    <property type="match status" value="1"/>
</dbReference>
<dbReference type="EMBL" id="CP013189">
    <property type="protein sequence ID" value="ALO46880.1"/>
    <property type="molecule type" value="Genomic_DNA"/>
</dbReference>